<accession>A0A0R0D3W7</accession>
<evidence type="ECO:0008006" key="3">
    <source>
        <dbReference type="Google" id="ProtNLM"/>
    </source>
</evidence>
<dbReference type="PANTHER" id="PTHR33361:SF16">
    <property type="entry name" value="DUF885 DOMAIN-CONTAINING PROTEIN"/>
    <property type="match status" value="1"/>
</dbReference>
<dbReference type="Pfam" id="PF05960">
    <property type="entry name" value="DUF885"/>
    <property type="match status" value="1"/>
</dbReference>
<name>A0A0R0D3W7_9GAMM</name>
<dbReference type="PANTHER" id="PTHR33361">
    <property type="entry name" value="GLR0591 PROTEIN"/>
    <property type="match status" value="1"/>
</dbReference>
<protein>
    <recommendedName>
        <fullName evidence="3">DUF885 domain-containing protein</fullName>
    </recommendedName>
</protein>
<dbReference type="InterPro" id="IPR010281">
    <property type="entry name" value="DUF885"/>
</dbReference>
<dbReference type="PATRIC" id="fig|336566.3.peg.1181"/>
<reference evidence="1 2" key="1">
    <citation type="submission" date="2015-05" db="EMBL/GenBank/DDBJ databases">
        <title>Genome sequencing and analysis of members of genus Stenotrophomonas.</title>
        <authorList>
            <person name="Patil P.P."/>
            <person name="Midha S."/>
            <person name="Patil P.B."/>
        </authorList>
    </citation>
    <scope>NUCLEOTIDE SEQUENCE [LARGE SCALE GENOMIC DNA]</scope>
    <source>
        <strain evidence="1 2">DSM 24757</strain>
    </source>
</reference>
<organism evidence="1 2">
    <name type="scientific">Stenotrophomonas ginsengisoli</name>
    <dbReference type="NCBI Taxonomy" id="336566"/>
    <lineage>
        <taxon>Bacteria</taxon>
        <taxon>Pseudomonadati</taxon>
        <taxon>Pseudomonadota</taxon>
        <taxon>Gammaproteobacteria</taxon>
        <taxon>Lysobacterales</taxon>
        <taxon>Lysobacteraceae</taxon>
        <taxon>Stenotrophomonas</taxon>
    </lineage>
</organism>
<dbReference type="EMBL" id="LDJM01000021">
    <property type="protein sequence ID" value="KRG76813.1"/>
    <property type="molecule type" value="Genomic_DNA"/>
</dbReference>
<evidence type="ECO:0000313" key="2">
    <source>
        <dbReference type="Proteomes" id="UP000050956"/>
    </source>
</evidence>
<keyword evidence="2" id="KW-1185">Reference proteome</keyword>
<dbReference type="OrthoDB" id="9769898at2"/>
<dbReference type="STRING" id="336566.ABB30_08860"/>
<comment type="caution">
    <text evidence="1">The sequence shown here is derived from an EMBL/GenBank/DDBJ whole genome shotgun (WGS) entry which is preliminary data.</text>
</comment>
<gene>
    <name evidence="1" type="ORF">ABB30_08860</name>
</gene>
<dbReference type="AlphaFoldDB" id="A0A0R0D3W7"/>
<sequence length="612" mass="67365">MSVALFRPLLLALGACLMVLPALPVEAQRRSASAPADTATRLNALYAEYWDALMKLDPLQATLQGDARYNDQLPNTLSLAFRQQYIEFNQHWLARAEAIGDAGLQGQDLLSYQIFVRDTRAALAGRDHPAWMLPVNSYYNPATIIALLGSGAGAQPFTTVSDYQNWSKRSLGVPTLFNQMIDNMRQGIAAGVVQPRALMEKVLPQLDAVLAAGSAQDSLFWGPVRNMPADFSDADRQRLTAEYQRMIDNRLLPAYRALRGFIATEYLPATRSSDGLGALPGGAAWYAHNLLQYTTISQQPEQLHQLASEEVSRLQEVMTTTMRSQRIRGRRDRAVKALYSDRAHVLPSADALLQAYQQTQRELAPALAPVMPALELAPLQIQPLDPGRALTASAASYQPPAAADQPGTLWINTHDLAQRPRWAITQQYLHEAIPGHHLQLGQRHSGPALPRFRRHTGDTAYVEGWGLYAEALGQQLGLYDSAAEQLGYLHTNVVRTARIVADTGLHAMGWNRQQAAQYLIKQADMSAADASLEVERSMAMPGQALSARAGQWQLEKLREQASLALGERFDLAAFHAEVLRDGSLPMDILQAKIQRWIDSQSATSTAPSTTTP</sequence>
<evidence type="ECO:0000313" key="1">
    <source>
        <dbReference type="EMBL" id="KRG76813.1"/>
    </source>
</evidence>
<proteinExistence type="predicted"/>
<dbReference type="Proteomes" id="UP000050956">
    <property type="component" value="Unassembled WGS sequence"/>
</dbReference>